<dbReference type="InterPro" id="IPR038523">
    <property type="entry name" value="AmiSUreI_transpt_sf"/>
</dbReference>
<keyword evidence="5 8" id="KW-0812">Transmembrane</keyword>
<evidence type="ECO:0000256" key="5">
    <source>
        <dbReference type="ARBA" id="ARBA00022692"/>
    </source>
</evidence>
<feature type="transmembrane region" description="Helical" evidence="8">
    <location>
        <begin position="141"/>
        <end position="164"/>
    </location>
</feature>
<keyword evidence="7 8" id="KW-0472">Membrane</keyword>
<evidence type="ECO:0000256" key="4">
    <source>
        <dbReference type="ARBA" id="ARBA00022475"/>
    </source>
</evidence>
<feature type="transmembrane region" description="Helical" evidence="8">
    <location>
        <begin position="54"/>
        <end position="73"/>
    </location>
</feature>
<dbReference type="InterPro" id="IPR003211">
    <property type="entry name" value="AmiSUreI_transpt"/>
</dbReference>
<organism evidence="9 10">
    <name type="scientific">Pseudarthrobacter siccitolerans</name>
    <dbReference type="NCBI Taxonomy" id="861266"/>
    <lineage>
        <taxon>Bacteria</taxon>
        <taxon>Bacillati</taxon>
        <taxon>Actinomycetota</taxon>
        <taxon>Actinomycetes</taxon>
        <taxon>Micrococcales</taxon>
        <taxon>Micrococcaceae</taxon>
        <taxon>Pseudarthrobacter</taxon>
    </lineage>
</organism>
<evidence type="ECO:0000256" key="7">
    <source>
        <dbReference type="ARBA" id="ARBA00023136"/>
    </source>
</evidence>
<evidence type="ECO:0000256" key="8">
    <source>
        <dbReference type="SAM" id="Phobius"/>
    </source>
</evidence>
<evidence type="ECO:0000256" key="6">
    <source>
        <dbReference type="ARBA" id="ARBA00022989"/>
    </source>
</evidence>
<name>A0ABU0PKU0_9MICC</name>
<protein>
    <recommendedName>
        <fullName evidence="11">AmiS/UreI transporter family protein</fullName>
    </recommendedName>
</protein>
<gene>
    <name evidence="9" type="ORF">QFZ36_002149</name>
</gene>
<dbReference type="EMBL" id="JAUSXB010000001">
    <property type="protein sequence ID" value="MDQ0674588.1"/>
    <property type="molecule type" value="Genomic_DNA"/>
</dbReference>
<evidence type="ECO:0000313" key="10">
    <source>
        <dbReference type="Proteomes" id="UP001236806"/>
    </source>
</evidence>
<feature type="transmembrane region" description="Helical" evidence="8">
    <location>
        <begin position="170"/>
        <end position="189"/>
    </location>
</feature>
<comment type="subcellular location">
    <subcellularLocation>
        <location evidence="1">Cell membrane</location>
        <topology evidence="1">Multi-pass membrane protein</topology>
    </subcellularLocation>
</comment>
<feature type="transmembrane region" description="Helical" evidence="8">
    <location>
        <begin position="6"/>
        <end position="22"/>
    </location>
</feature>
<keyword evidence="3" id="KW-0813">Transport</keyword>
<comment type="caution">
    <text evidence="9">The sequence shown here is derived from an EMBL/GenBank/DDBJ whole genome shotgun (WGS) entry which is preliminary data.</text>
</comment>
<evidence type="ECO:0000256" key="1">
    <source>
        <dbReference type="ARBA" id="ARBA00004651"/>
    </source>
</evidence>
<dbReference type="RefSeq" id="WP_306636284.1">
    <property type="nucleotide sequence ID" value="NZ_JAUSXB010000001.1"/>
</dbReference>
<feature type="transmembrane region" description="Helical" evidence="8">
    <location>
        <begin position="111"/>
        <end position="134"/>
    </location>
</feature>
<keyword evidence="4" id="KW-1003">Cell membrane</keyword>
<evidence type="ECO:0000256" key="3">
    <source>
        <dbReference type="ARBA" id="ARBA00022448"/>
    </source>
</evidence>
<keyword evidence="6 8" id="KW-1133">Transmembrane helix</keyword>
<evidence type="ECO:0000256" key="2">
    <source>
        <dbReference type="ARBA" id="ARBA00010068"/>
    </source>
</evidence>
<sequence length="238" mass="24450">MPYICLLLSGAPLLVNGLATLGRLPRRDAAVLSLVVGIVQVVLGVVVLSPGTPATPALTAAGMFLFGLTYVYAGLDVLLALGSKGLGWFCGMVAFVGLLLAAAWLRDDPLLSVMWLVWSVLWALLFASLALGLARVDTFTGWALVLTSQVTATIPAFLGLAGLWPHSPSVAAAAAVLLGGLLVLAGVLARRTLAAKGMARADAVAPDRALQTPHRVSEGSCPLTGVPQTAGLLPPFNP</sequence>
<comment type="similarity">
    <text evidence="2">Belongs to the AmiS/UreI family.</text>
</comment>
<evidence type="ECO:0008006" key="11">
    <source>
        <dbReference type="Google" id="ProtNLM"/>
    </source>
</evidence>
<dbReference type="Pfam" id="PF02293">
    <property type="entry name" value="AmiS_UreI"/>
    <property type="match status" value="1"/>
</dbReference>
<evidence type="ECO:0000313" key="9">
    <source>
        <dbReference type="EMBL" id="MDQ0674588.1"/>
    </source>
</evidence>
<feature type="transmembrane region" description="Helical" evidence="8">
    <location>
        <begin position="29"/>
        <end position="48"/>
    </location>
</feature>
<proteinExistence type="inferred from homology"/>
<feature type="transmembrane region" description="Helical" evidence="8">
    <location>
        <begin position="85"/>
        <end position="105"/>
    </location>
</feature>
<dbReference type="Gene3D" id="1.25.40.600">
    <property type="match status" value="1"/>
</dbReference>
<accession>A0ABU0PKU0</accession>
<reference evidence="9 10" key="1">
    <citation type="submission" date="2023-07" db="EMBL/GenBank/DDBJ databases">
        <title>Comparative genomics of wheat-associated soil bacteria to identify genetic determinants of phenazine resistance.</title>
        <authorList>
            <person name="Mouncey N."/>
        </authorList>
    </citation>
    <scope>NUCLEOTIDE SEQUENCE [LARGE SCALE GENOMIC DNA]</scope>
    <source>
        <strain evidence="9 10">W1I3</strain>
    </source>
</reference>
<dbReference type="Proteomes" id="UP001236806">
    <property type="component" value="Unassembled WGS sequence"/>
</dbReference>
<keyword evidence="10" id="KW-1185">Reference proteome</keyword>